<name>A0A7K1SS52_9SPHI</name>
<comment type="caution">
    <text evidence="2">The sequence shown here is derived from an EMBL/GenBank/DDBJ whole genome shotgun (WGS) entry which is preliminary data.</text>
</comment>
<proteinExistence type="predicted"/>
<dbReference type="AlphaFoldDB" id="A0A7K1SS52"/>
<sequence length="165" mass="19273">MYKKTCFFYLLFFVALASCKFNPALQNVGTDFLQGEWAQDSVKLQKKLLNYSLYQFRFSCDSVFITTNNFSKVNYGTDTCMNQGKWKEYVRGKYELHHDTLRVRGLYCNPDFSLKNTGCFHTGVYEDLFKLQKQTDSLFHVTSFSSTVPFNLRLIKRIACNPKPL</sequence>
<accession>A0A7K1SS52</accession>
<dbReference type="PROSITE" id="PS51257">
    <property type="entry name" value="PROKAR_LIPOPROTEIN"/>
    <property type="match status" value="1"/>
</dbReference>
<feature type="chain" id="PRO_5029533620" evidence="1">
    <location>
        <begin position="18"/>
        <end position="165"/>
    </location>
</feature>
<gene>
    <name evidence="2" type="ORF">GO621_01195</name>
</gene>
<dbReference type="EMBL" id="WPIK01000001">
    <property type="protein sequence ID" value="MVN20149.1"/>
    <property type="molecule type" value="Genomic_DNA"/>
</dbReference>
<dbReference type="Proteomes" id="UP000462014">
    <property type="component" value="Unassembled WGS sequence"/>
</dbReference>
<evidence type="ECO:0000313" key="2">
    <source>
        <dbReference type="EMBL" id="MVN20149.1"/>
    </source>
</evidence>
<reference evidence="2 3" key="1">
    <citation type="submission" date="2019-12" db="EMBL/GenBank/DDBJ databases">
        <title>Mucilaginibacter sp. HMF7410 genome sequencing and assembly.</title>
        <authorList>
            <person name="Kang H."/>
            <person name="Cha I."/>
            <person name="Kim H."/>
            <person name="Joh K."/>
        </authorList>
    </citation>
    <scope>NUCLEOTIDE SEQUENCE [LARGE SCALE GENOMIC DNA]</scope>
    <source>
        <strain evidence="2 3">HMF7410</strain>
    </source>
</reference>
<organism evidence="2 3">
    <name type="scientific">Mucilaginibacter arboris</name>
    <dbReference type="NCBI Taxonomy" id="2682090"/>
    <lineage>
        <taxon>Bacteria</taxon>
        <taxon>Pseudomonadati</taxon>
        <taxon>Bacteroidota</taxon>
        <taxon>Sphingobacteriia</taxon>
        <taxon>Sphingobacteriales</taxon>
        <taxon>Sphingobacteriaceae</taxon>
        <taxon>Mucilaginibacter</taxon>
    </lineage>
</organism>
<feature type="signal peptide" evidence="1">
    <location>
        <begin position="1"/>
        <end position="17"/>
    </location>
</feature>
<keyword evidence="1" id="KW-0732">Signal</keyword>
<evidence type="ECO:0000313" key="3">
    <source>
        <dbReference type="Proteomes" id="UP000462014"/>
    </source>
</evidence>
<protein>
    <submittedName>
        <fullName evidence="2">Fumarate hydratase</fullName>
    </submittedName>
</protein>
<evidence type="ECO:0000256" key="1">
    <source>
        <dbReference type="SAM" id="SignalP"/>
    </source>
</evidence>
<keyword evidence="3" id="KW-1185">Reference proteome</keyword>
<dbReference type="RefSeq" id="WP_157563233.1">
    <property type="nucleotide sequence ID" value="NZ_WPIK01000001.1"/>
</dbReference>